<organism evidence="2 3">
    <name type="scientific">Alicyclobacillus vulcanalis</name>
    <dbReference type="NCBI Taxonomy" id="252246"/>
    <lineage>
        <taxon>Bacteria</taxon>
        <taxon>Bacillati</taxon>
        <taxon>Bacillota</taxon>
        <taxon>Bacilli</taxon>
        <taxon>Bacillales</taxon>
        <taxon>Alicyclobacillaceae</taxon>
        <taxon>Alicyclobacillus</taxon>
    </lineage>
</organism>
<protein>
    <submittedName>
        <fullName evidence="2">Uncharacterized protein</fullName>
    </submittedName>
</protein>
<feature type="transmembrane region" description="Helical" evidence="1">
    <location>
        <begin position="87"/>
        <end position="106"/>
    </location>
</feature>
<keyword evidence="1" id="KW-0812">Transmembrane</keyword>
<keyword evidence="1" id="KW-0472">Membrane</keyword>
<accession>A0A1N7L0C1</accession>
<sequence length="331" mass="36119">MVSRVCYDRRMKRKKLLGVFRQIRADVRRTWADWTHWVPRAVAALAILVVFLPLAHGPLVIRLYYESMVLAEAAVVLVLTGRAGHRLAPYVSIAAMLACLGLLFAGDTPPNHATDLLWPVLGYVAAVLRPRDVANTVLYIILGLSLVLTTRLTPMEAAIAGFAIVMLYFGVRATRLLAESRRGEQGWKRLGALGWRLAVLDAESTLRCTNDGASLADDIRRIAKTCVPGASCHVGDVSSCSAQERSLLLALLRLVCATLARMEEQPDRVAVRVDAGCLCVQVGYGRGHPDPARLADAFLWLSAWEGSVALEQEDASCAIVRVPLCEPDALK</sequence>
<keyword evidence="1" id="KW-1133">Transmembrane helix</keyword>
<gene>
    <name evidence="2" type="ORF">SAMN05421799_102316</name>
</gene>
<evidence type="ECO:0000313" key="3">
    <source>
        <dbReference type="Proteomes" id="UP000186156"/>
    </source>
</evidence>
<proteinExistence type="predicted"/>
<feature type="transmembrane region" description="Helical" evidence="1">
    <location>
        <begin position="159"/>
        <end position="178"/>
    </location>
</feature>
<dbReference type="STRING" id="252246.SAMN05421799_102316"/>
<dbReference type="Proteomes" id="UP000186156">
    <property type="component" value="Unassembled WGS sequence"/>
</dbReference>
<keyword evidence="3" id="KW-1185">Reference proteome</keyword>
<reference evidence="3" key="1">
    <citation type="submission" date="2017-01" db="EMBL/GenBank/DDBJ databases">
        <authorList>
            <person name="Varghese N."/>
            <person name="Submissions S."/>
        </authorList>
    </citation>
    <scope>NUCLEOTIDE SEQUENCE [LARGE SCALE GENOMIC DNA]</scope>
    <source>
        <strain evidence="3">DSM 16176</strain>
    </source>
</reference>
<feature type="transmembrane region" description="Helical" evidence="1">
    <location>
        <begin position="61"/>
        <end position="80"/>
    </location>
</feature>
<dbReference type="EMBL" id="FTOO01000002">
    <property type="protein sequence ID" value="SIS67274.1"/>
    <property type="molecule type" value="Genomic_DNA"/>
</dbReference>
<evidence type="ECO:0000313" key="2">
    <source>
        <dbReference type="EMBL" id="SIS67274.1"/>
    </source>
</evidence>
<name>A0A1N7L0C1_9BACL</name>
<evidence type="ECO:0000256" key="1">
    <source>
        <dbReference type="SAM" id="Phobius"/>
    </source>
</evidence>
<feature type="transmembrane region" description="Helical" evidence="1">
    <location>
        <begin position="37"/>
        <end position="55"/>
    </location>
</feature>
<dbReference type="AlphaFoldDB" id="A0A1N7L0C1"/>